<dbReference type="Proteomes" id="UP000178435">
    <property type="component" value="Unassembled WGS sequence"/>
</dbReference>
<feature type="transmembrane region" description="Helical" evidence="2">
    <location>
        <begin position="135"/>
        <end position="152"/>
    </location>
</feature>
<evidence type="ECO:0000256" key="1">
    <source>
        <dbReference type="PROSITE-ProRule" id="PRU00339"/>
    </source>
</evidence>
<organism evidence="4 5">
    <name type="scientific">Candidatus Schekmanbacteria bacterium RBG_16_38_11</name>
    <dbReference type="NCBI Taxonomy" id="1817880"/>
    <lineage>
        <taxon>Bacteria</taxon>
        <taxon>Candidatus Schekmaniibacteriota</taxon>
    </lineage>
</organism>
<dbReference type="PROSITE" id="PS50005">
    <property type="entry name" value="TPR"/>
    <property type="match status" value="1"/>
</dbReference>
<dbReference type="InterPro" id="IPR011990">
    <property type="entry name" value="TPR-like_helical_dom_sf"/>
</dbReference>
<evidence type="ECO:0000256" key="2">
    <source>
        <dbReference type="SAM" id="Phobius"/>
    </source>
</evidence>
<gene>
    <name evidence="4" type="ORF">A2149_09375</name>
</gene>
<dbReference type="EMBL" id="MGDF01000099">
    <property type="protein sequence ID" value="OGL45314.1"/>
    <property type="molecule type" value="Genomic_DNA"/>
</dbReference>
<dbReference type="Pfam" id="PF08239">
    <property type="entry name" value="SH3_3"/>
    <property type="match status" value="1"/>
</dbReference>
<dbReference type="SMART" id="SM00028">
    <property type="entry name" value="TPR"/>
    <property type="match status" value="2"/>
</dbReference>
<dbReference type="Pfam" id="PF13432">
    <property type="entry name" value="TPR_16"/>
    <property type="match status" value="1"/>
</dbReference>
<dbReference type="SUPFAM" id="SSF48452">
    <property type="entry name" value="TPR-like"/>
    <property type="match status" value="1"/>
</dbReference>
<protein>
    <recommendedName>
        <fullName evidence="3">SH3b domain-containing protein</fullName>
    </recommendedName>
</protein>
<feature type="transmembrane region" description="Helical" evidence="2">
    <location>
        <begin position="159"/>
        <end position="180"/>
    </location>
</feature>
<dbReference type="AlphaFoldDB" id="A0A1F7RWC6"/>
<proteinExistence type="predicted"/>
<dbReference type="InterPro" id="IPR019734">
    <property type="entry name" value="TPR_rpt"/>
</dbReference>
<dbReference type="InterPro" id="IPR003646">
    <property type="entry name" value="SH3-like_bac-type"/>
</dbReference>
<keyword evidence="2" id="KW-0472">Membrane</keyword>
<sequence>MKALTAFSIIVLLMILIPSFADSSEERSNIFLEANQAYNKGDYNRAISLYEKLLEQNLRNGLIYYNLGNCYYRTGEIGKAILSYRRSELYNPRDEDLKANLNYARKNTRDKINTGNPKILESIFFWYYNLNCKELFILFLILNGLFWSLAAFRLFKPSALLRTIVLVLLFTAILTGISAASKVYALKSLRSGVLISKEISVRSGNGINNPAIFKLHEGAEFKILDNSDGWLKIKLPHNSSEMKGWVEKKFVGIVD</sequence>
<reference evidence="4 5" key="1">
    <citation type="journal article" date="2016" name="Nat. Commun.">
        <title>Thousands of microbial genomes shed light on interconnected biogeochemical processes in an aquifer system.</title>
        <authorList>
            <person name="Anantharaman K."/>
            <person name="Brown C.T."/>
            <person name="Hug L.A."/>
            <person name="Sharon I."/>
            <person name="Castelle C.J."/>
            <person name="Probst A.J."/>
            <person name="Thomas B.C."/>
            <person name="Singh A."/>
            <person name="Wilkins M.J."/>
            <person name="Karaoz U."/>
            <person name="Brodie E.L."/>
            <person name="Williams K.H."/>
            <person name="Hubbard S.S."/>
            <person name="Banfield J.F."/>
        </authorList>
    </citation>
    <scope>NUCLEOTIDE SEQUENCE [LARGE SCALE GENOMIC DNA]</scope>
</reference>
<evidence type="ECO:0000259" key="3">
    <source>
        <dbReference type="Pfam" id="PF08239"/>
    </source>
</evidence>
<accession>A0A1F7RWC6</accession>
<feature type="domain" description="SH3b" evidence="3">
    <location>
        <begin position="200"/>
        <end position="251"/>
    </location>
</feature>
<dbReference type="Gene3D" id="2.30.30.40">
    <property type="entry name" value="SH3 Domains"/>
    <property type="match status" value="1"/>
</dbReference>
<feature type="repeat" description="TPR" evidence="1">
    <location>
        <begin position="61"/>
        <end position="94"/>
    </location>
</feature>
<evidence type="ECO:0000313" key="4">
    <source>
        <dbReference type="EMBL" id="OGL45314.1"/>
    </source>
</evidence>
<keyword evidence="2" id="KW-1133">Transmembrane helix</keyword>
<keyword evidence="2" id="KW-0812">Transmembrane</keyword>
<evidence type="ECO:0000313" key="5">
    <source>
        <dbReference type="Proteomes" id="UP000178435"/>
    </source>
</evidence>
<name>A0A1F7RWC6_9BACT</name>
<comment type="caution">
    <text evidence="4">The sequence shown here is derived from an EMBL/GenBank/DDBJ whole genome shotgun (WGS) entry which is preliminary data.</text>
</comment>
<keyword evidence="1" id="KW-0802">TPR repeat</keyword>
<dbReference type="Gene3D" id="1.25.40.10">
    <property type="entry name" value="Tetratricopeptide repeat domain"/>
    <property type="match status" value="1"/>
</dbReference>